<dbReference type="AlphaFoldDB" id="A0A4V6KCG2"/>
<dbReference type="InterPro" id="IPR039424">
    <property type="entry name" value="SBP_5"/>
</dbReference>
<keyword evidence="6" id="KW-1185">Reference proteome</keyword>
<evidence type="ECO:0000256" key="1">
    <source>
        <dbReference type="ARBA" id="ARBA00005695"/>
    </source>
</evidence>
<proteinExistence type="inferred from homology"/>
<evidence type="ECO:0000313" key="5">
    <source>
        <dbReference type="EMBL" id="VTQ85197.1"/>
    </source>
</evidence>
<dbReference type="OrthoDB" id="403896at2"/>
<name>A0A4V6KCG2_HATHI</name>
<dbReference type="SUPFAM" id="SSF53850">
    <property type="entry name" value="Periplasmic binding protein-like II"/>
    <property type="match status" value="1"/>
</dbReference>
<dbReference type="RefSeq" id="WP_138209446.1">
    <property type="nucleotide sequence ID" value="NZ_CBCRUQ010000001.1"/>
</dbReference>
<dbReference type="KEGG" id="hhw:NCTC503_00687"/>
<dbReference type="InterPro" id="IPR000914">
    <property type="entry name" value="SBP_5_dom"/>
</dbReference>
<dbReference type="Pfam" id="PF00496">
    <property type="entry name" value="SBP_bac_5"/>
    <property type="match status" value="1"/>
</dbReference>
<gene>
    <name evidence="5" type="primary">oppA_1</name>
    <name evidence="5" type="ORF">NCTC503_00687</name>
</gene>
<dbReference type="PIRSF" id="PIRSF002741">
    <property type="entry name" value="MppA"/>
    <property type="match status" value="1"/>
</dbReference>
<dbReference type="Gene3D" id="3.10.105.10">
    <property type="entry name" value="Dipeptide-binding Protein, Domain 3"/>
    <property type="match status" value="1"/>
</dbReference>
<keyword evidence="2" id="KW-0813">Transport</keyword>
<dbReference type="GO" id="GO:0043190">
    <property type="term" value="C:ATP-binding cassette (ABC) transporter complex"/>
    <property type="evidence" value="ECO:0007669"/>
    <property type="project" value="InterPro"/>
</dbReference>
<reference evidence="5 6" key="1">
    <citation type="submission" date="2019-05" db="EMBL/GenBank/DDBJ databases">
        <authorList>
            <consortium name="Pathogen Informatics"/>
        </authorList>
    </citation>
    <scope>NUCLEOTIDE SEQUENCE [LARGE SCALE GENOMIC DNA]</scope>
    <source>
        <strain evidence="5 6">NCTC503</strain>
    </source>
</reference>
<dbReference type="PANTHER" id="PTHR30290">
    <property type="entry name" value="PERIPLASMIC BINDING COMPONENT OF ABC TRANSPORTER"/>
    <property type="match status" value="1"/>
</dbReference>
<comment type="similarity">
    <text evidence="1">Belongs to the bacterial solute-binding protein 5 family.</text>
</comment>
<evidence type="ECO:0000313" key="6">
    <source>
        <dbReference type="Proteomes" id="UP000308489"/>
    </source>
</evidence>
<organism evidence="5 6">
    <name type="scientific">Hathewaya histolytica</name>
    <name type="common">Clostridium histolyticum</name>
    <dbReference type="NCBI Taxonomy" id="1498"/>
    <lineage>
        <taxon>Bacteria</taxon>
        <taxon>Bacillati</taxon>
        <taxon>Bacillota</taxon>
        <taxon>Clostridia</taxon>
        <taxon>Eubacteriales</taxon>
        <taxon>Clostridiaceae</taxon>
        <taxon>Hathewaya</taxon>
    </lineage>
</organism>
<dbReference type="EMBL" id="LR590481">
    <property type="protein sequence ID" value="VTQ85197.1"/>
    <property type="molecule type" value="Genomic_DNA"/>
</dbReference>
<evidence type="ECO:0000256" key="2">
    <source>
        <dbReference type="ARBA" id="ARBA00022448"/>
    </source>
</evidence>
<dbReference type="CDD" id="cd08504">
    <property type="entry name" value="PBP2_OppA"/>
    <property type="match status" value="1"/>
</dbReference>
<dbReference type="GO" id="GO:0015833">
    <property type="term" value="P:peptide transport"/>
    <property type="evidence" value="ECO:0007669"/>
    <property type="project" value="TreeGrafter"/>
</dbReference>
<protein>
    <submittedName>
        <fullName evidence="5">Peptide ABC transporter periplasmic protein</fullName>
    </submittedName>
</protein>
<dbReference type="GO" id="GO:1904680">
    <property type="term" value="F:peptide transmembrane transporter activity"/>
    <property type="evidence" value="ECO:0007669"/>
    <property type="project" value="TreeGrafter"/>
</dbReference>
<dbReference type="Gene3D" id="3.90.76.10">
    <property type="entry name" value="Dipeptide-binding Protein, Domain 1"/>
    <property type="match status" value="1"/>
</dbReference>
<dbReference type="GO" id="GO:0042597">
    <property type="term" value="C:periplasmic space"/>
    <property type="evidence" value="ECO:0007669"/>
    <property type="project" value="UniProtKB-ARBA"/>
</dbReference>
<dbReference type="PANTHER" id="PTHR30290:SF9">
    <property type="entry name" value="OLIGOPEPTIDE-BINDING PROTEIN APPA"/>
    <property type="match status" value="1"/>
</dbReference>
<dbReference type="InterPro" id="IPR030678">
    <property type="entry name" value="Peptide/Ni-bd"/>
</dbReference>
<keyword evidence="3" id="KW-0732">Signal</keyword>
<accession>A0A4V6KCG2</accession>
<dbReference type="Gene3D" id="3.40.190.10">
    <property type="entry name" value="Periplasmic binding protein-like II"/>
    <property type="match status" value="1"/>
</dbReference>
<sequence length="535" mass="62245">MKKVINRAITFTICFFVMFLSGCIEKKEGIKVENRDYLVFNIEKLPGDLSMLKDKDIREKDLLFAVFEGLVKEDSNGNILPGLCDDWTINNELNYTFKIRKNATWSNGKKITAEDFEDLFKWIIKEGKNNTYVKELKCIYGVSEYIKGEKSFEDVAIKAKDKETLEIRLNYTCPYFLNILSNPLFTLRENNSFTNNYIGSYDRVNFTGPFKIKNIKQDRKTITLEKNKYYWENEKVISKRIDFIAIENEEEALINFEKPNPDLDILANPPKNEINRLVEKGHAELYSSFKNLNLIFNVSSSEKGKNINLRKGIRYGLSRNVVEDIIDNKNAILTGSVIPSITTDGRGGNMGEREYFSFNTNVTVAKEFLEKSKFNIEENSITLVCEKNSINKVLAENIKKELKDNLKLKINIEQYKEQELQKVLEKGKFDMALIEFNGTFDNPICFLEQWKMDTDSFYTGYKNSNFDYYVNKARNEKNHFQKLKYLESGEKLLLDDMPLIPIINFDTVICKNKNVKGYTLTKGGNIYLNYAYKEK</sequence>
<evidence type="ECO:0000256" key="3">
    <source>
        <dbReference type="ARBA" id="ARBA00022729"/>
    </source>
</evidence>
<dbReference type="Proteomes" id="UP000308489">
    <property type="component" value="Chromosome 1"/>
</dbReference>
<evidence type="ECO:0000259" key="4">
    <source>
        <dbReference type="Pfam" id="PF00496"/>
    </source>
</evidence>
<feature type="domain" description="Solute-binding protein family 5" evidence="4">
    <location>
        <begin position="79"/>
        <end position="454"/>
    </location>
</feature>
<dbReference type="PROSITE" id="PS51257">
    <property type="entry name" value="PROKAR_LIPOPROTEIN"/>
    <property type="match status" value="1"/>
</dbReference>